<dbReference type="AlphaFoldDB" id="A0AAV5JE08"/>
<proteinExistence type="predicted"/>
<evidence type="ECO:0000313" key="1">
    <source>
        <dbReference type="EMBL" id="GKV11787.1"/>
    </source>
</evidence>
<comment type="caution">
    <text evidence="1">The sequence shown here is derived from an EMBL/GenBank/DDBJ whole genome shotgun (WGS) entry which is preliminary data.</text>
</comment>
<name>A0AAV5JE08_9ROSI</name>
<protein>
    <submittedName>
        <fullName evidence="1">Uncharacterized protein</fullName>
    </submittedName>
</protein>
<keyword evidence="2" id="KW-1185">Reference proteome</keyword>
<reference evidence="1 2" key="1">
    <citation type="journal article" date="2021" name="Commun. Biol.">
        <title>The genome of Shorea leprosula (Dipterocarpaceae) highlights the ecological relevance of drought in aseasonal tropical rainforests.</title>
        <authorList>
            <person name="Ng K.K.S."/>
            <person name="Kobayashi M.J."/>
            <person name="Fawcett J.A."/>
            <person name="Hatakeyama M."/>
            <person name="Paape T."/>
            <person name="Ng C.H."/>
            <person name="Ang C.C."/>
            <person name="Tnah L.H."/>
            <person name="Lee C.T."/>
            <person name="Nishiyama T."/>
            <person name="Sese J."/>
            <person name="O'Brien M.J."/>
            <person name="Copetti D."/>
            <person name="Mohd Noor M.I."/>
            <person name="Ong R.C."/>
            <person name="Putra M."/>
            <person name="Sireger I.Z."/>
            <person name="Indrioko S."/>
            <person name="Kosugi Y."/>
            <person name="Izuno A."/>
            <person name="Isagi Y."/>
            <person name="Lee S.L."/>
            <person name="Shimizu K.K."/>
        </authorList>
    </citation>
    <scope>NUCLEOTIDE SEQUENCE [LARGE SCALE GENOMIC DNA]</scope>
    <source>
        <strain evidence="1">214</strain>
    </source>
</reference>
<dbReference type="EMBL" id="BPVZ01000035">
    <property type="protein sequence ID" value="GKV11787.1"/>
    <property type="molecule type" value="Genomic_DNA"/>
</dbReference>
<sequence length="61" mass="6714">MYQANDILCVFGVRGGERGGGKSFRERGGEERFSYYPLTQLSGLGLGTRQIVRYSKGPPLS</sequence>
<dbReference type="Proteomes" id="UP001054252">
    <property type="component" value="Unassembled WGS sequence"/>
</dbReference>
<evidence type="ECO:0000313" key="2">
    <source>
        <dbReference type="Proteomes" id="UP001054252"/>
    </source>
</evidence>
<gene>
    <name evidence="1" type="ORF">SLEP1_g23007</name>
</gene>
<accession>A0AAV5JE08</accession>
<organism evidence="1 2">
    <name type="scientific">Rubroshorea leprosula</name>
    <dbReference type="NCBI Taxonomy" id="152421"/>
    <lineage>
        <taxon>Eukaryota</taxon>
        <taxon>Viridiplantae</taxon>
        <taxon>Streptophyta</taxon>
        <taxon>Embryophyta</taxon>
        <taxon>Tracheophyta</taxon>
        <taxon>Spermatophyta</taxon>
        <taxon>Magnoliopsida</taxon>
        <taxon>eudicotyledons</taxon>
        <taxon>Gunneridae</taxon>
        <taxon>Pentapetalae</taxon>
        <taxon>rosids</taxon>
        <taxon>malvids</taxon>
        <taxon>Malvales</taxon>
        <taxon>Dipterocarpaceae</taxon>
        <taxon>Rubroshorea</taxon>
    </lineage>
</organism>